<evidence type="ECO:0000256" key="7">
    <source>
        <dbReference type="ARBA" id="ARBA00023136"/>
    </source>
</evidence>
<evidence type="ECO:0000259" key="9">
    <source>
        <dbReference type="Pfam" id="PF00535"/>
    </source>
</evidence>
<evidence type="ECO:0000256" key="6">
    <source>
        <dbReference type="ARBA" id="ARBA00022989"/>
    </source>
</evidence>
<dbReference type="Pfam" id="PF00535">
    <property type="entry name" value="Glycos_transf_2"/>
    <property type="match status" value="1"/>
</dbReference>
<evidence type="ECO:0000256" key="1">
    <source>
        <dbReference type="ARBA" id="ARBA00022475"/>
    </source>
</evidence>
<keyword evidence="6 8" id="KW-1133">Transmembrane helix</keyword>
<accession>A0A2M8EVU8</accession>
<dbReference type="EMBL" id="PFSE01000003">
    <property type="protein sequence ID" value="PJC29239.1"/>
    <property type="molecule type" value="Genomic_DNA"/>
</dbReference>
<dbReference type="PANTHER" id="PTHR48090:SF3">
    <property type="entry name" value="UNDECAPRENYL-PHOSPHATE 4-DEOXY-4-FORMAMIDO-L-ARABINOSE TRANSFERASE"/>
    <property type="match status" value="1"/>
</dbReference>
<keyword evidence="7 8" id="KW-0472">Membrane</keyword>
<keyword evidence="2" id="KW-0328">Glycosyltransferase</keyword>
<dbReference type="InterPro" id="IPR029044">
    <property type="entry name" value="Nucleotide-diphossugar_trans"/>
</dbReference>
<dbReference type="GO" id="GO:0005886">
    <property type="term" value="C:plasma membrane"/>
    <property type="evidence" value="ECO:0007669"/>
    <property type="project" value="TreeGrafter"/>
</dbReference>
<dbReference type="AlphaFoldDB" id="A0A2M8EVU8"/>
<name>A0A2M8EVU8_9BACT</name>
<proteinExistence type="predicted"/>
<gene>
    <name evidence="10" type="ORF">CO053_00355</name>
</gene>
<evidence type="ECO:0000256" key="4">
    <source>
        <dbReference type="ARBA" id="ARBA00022692"/>
    </source>
</evidence>
<sequence>MISVIIPFLNEEQSLTELYQRLTAVLKKEFEIIFVNDGSTDNSLKVVQELAEKDGRIRLINFIRNKGKSAALTAGFKKARGEIIITMDADLQDQPEEINKLLEKLKDGYDLVSGWKKKRYDKKIIVYFSRLFNWIIRKTTKLQIHDINCGFKAYRREVAENLSLYSDLYRFIPILAAKEGFKIGETEISHALRRYGRSKYGFSKFFKGFFDLTTVLFLINFKTKPFRLFGTAGISLFGLGSAILVYLTAVWFSGESIGRRPLLIFGMLLVIVGIQLFSLGLMAELLVSVKEGKKKDD</sequence>
<keyword evidence="3 10" id="KW-0808">Transferase</keyword>
<dbReference type="Proteomes" id="UP000230885">
    <property type="component" value="Unassembled WGS sequence"/>
</dbReference>
<keyword evidence="5" id="KW-0448">Lipopolysaccharide biosynthesis</keyword>
<dbReference type="CDD" id="cd04187">
    <property type="entry name" value="DPM1_like_bac"/>
    <property type="match status" value="1"/>
</dbReference>
<protein>
    <submittedName>
        <fullName evidence="10">Glycosyltransferase</fullName>
    </submittedName>
</protein>
<dbReference type="SUPFAM" id="SSF53448">
    <property type="entry name" value="Nucleotide-diphospho-sugar transferases"/>
    <property type="match status" value="1"/>
</dbReference>
<dbReference type="InterPro" id="IPR001173">
    <property type="entry name" value="Glyco_trans_2-like"/>
</dbReference>
<keyword evidence="4 8" id="KW-0812">Transmembrane</keyword>
<dbReference type="Gene3D" id="3.90.550.10">
    <property type="entry name" value="Spore Coat Polysaccharide Biosynthesis Protein SpsA, Chain A"/>
    <property type="match status" value="1"/>
</dbReference>
<keyword evidence="1" id="KW-1003">Cell membrane</keyword>
<evidence type="ECO:0000313" key="10">
    <source>
        <dbReference type="EMBL" id="PJC29239.1"/>
    </source>
</evidence>
<feature type="transmembrane region" description="Helical" evidence="8">
    <location>
        <begin position="228"/>
        <end position="252"/>
    </location>
</feature>
<comment type="caution">
    <text evidence="10">The sequence shown here is derived from an EMBL/GenBank/DDBJ whole genome shotgun (WGS) entry which is preliminary data.</text>
</comment>
<reference evidence="11" key="1">
    <citation type="submission" date="2017-09" db="EMBL/GenBank/DDBJ databases">
        <title>Depth-based differentiation of microbial function through sediment-hosted aquifers and enrichment of novel symbionts in the deep terrestrial subsurface.</title>
        <authorList>
            <person name="Probst A.J."/>
            <person name="Ladd B."/>
            <person name="Jarett J.K."/>
            <person name="Geller-Mcgrath D.E."/>
            <person name="Sieber C.M.K."/>
            <person name="Emerson J.B."/>
            <person name="Anantharaman K."/>
            <person name="Thomas B.C."/>
            <person name="Malmstrom R."/>
            <person name="Stieglmeier M."/>
            <person name="Klingl A."/>
            <person name="Woyke T."/>
            <person name="Ryan C.M."/>
            <person name="Banfield J.F."/>
        </authorList>
    </citation>
    <scope>NUCLEOTIDE SEQUENCE [LARGE SCALE GENOMIC DNA]</scope>
</reference>
<feature type="domain" description="Glycosyltransferase 2-like" evidence="9">
    <location>
        <begin position="3"/>
        <end position="161"/>
    </location>
</feature>
<evidence type="ECO:0000313" key="11">
    <source>
        <dbReference type="Proteomes" id="UP000230885"/>
    </source>
</evidence>
<dbReference type="GO" id="GO:0009103">
    <property type="term" value="P:lipopolysaccharide biosynthetic process"/>
    <property type="evidence" value="ECO:0007669"/>
    <property type="project" value="UniProtKB-KW"/>
</dbReference>
<feature type="transmembrane region" description="Helical" evidence="8">
    <location>
        <begin position="264"/>
        <end position="287"/>
    </location>
</feature>
<organism evidence="10 11">
    <name type="scientific">Candidatus Shapirobacteria bacterium CG_4_9_14_0_2_um_filter_40_11</name>
    <dbReference type="NCBI Taxonomy" id="1974876"/>
    <lineage>
        <taxon>Bacteria</taxon>
        <taxon>Candidatus Shapironibacteriota</taxon>
    </lineage>
</organism>
<dbReference type="PANTHER" id="PTHR48090">
    <property type="entry name" value="UNDECAPRENYL-PHOSPHATE 4-DEOXY-4-FORMAMIDO-L-ARABINOSE TRANSFERASE-RELATED"/>
    <property type="match status" value="1"/>
</dbReference>
<evidence type="ECO:0000256" key="8">
    <source>
        <dbReference type="SAM" id="Phobius"/>
    </source>
</evidence>
<dbReference type="InterPro" id="IPR050256">
    <property type="entry name" value="Glycosyltransferase_2"/>
</dbReference>
<evidence type="ECO:0000256" key="3">
    <source>
        <dbReference type="ARBA" id="ARBA00022679"/>
    </source>
</evidence>
<dbReference type="GO" id="GO:0099621">
    <property type="term" value="F:undecaprenyl-phosphate 4-deoxy-4-formamido-L-arabinose transferase activity"/>
    <property type="evidence" value="ECO:0007669"/>
    <property type="project" value="TreeGrafter"/>
</dbReference>
<evidence type="ECO:0000256" key="2">
    <source>
        <dbReference type="ARBA" id="ARBA00022676"/>
    </source>
</evidence>
<evidence type="ECO:0000256" key="5">
    <source>
        <dbReference type="ARBA" id="ARBA00022985"/>
    </source>
</evidence>